<reference evidence="2 3" key="1">
    <citation type="journal article" date="2016" name="Int. J. Syst. Evol. Microbiol.">
        <title>Pontibacter aydingkolensis sp. nov., isolated from soil of a salt lake.</title>
        <authorList>
            <person name="Osman G."/>
            <person name="Zhang T."/>
            <person name="Lou K."/>
            <person name="Gao Y."/>
            <person name="Chang W."/>
            <person name="Lin Q."/>
            <person name="Yang H.M."/>
            <person name="Huo X.D."/>
            <person name="Wang N."/>
        </authorList>
    </citation>
    <scope>NUCLEOTIDE SEQUENCE [LARGE SCALE GENOMIC DNA]</scope>
    <source>
        <strain evidence="2 3">KACC 19255</strain>
    </source>
</reference>
<dbReference type="SUPFAM" id="SSF47413">
    <property type="entry name" value="lambda repressor-like DNA-binding domains"/>
    <property type="match status" value="1"/>
</dbReference>
<evidence type="ECO:0000313" key="3">
    <source>
        <dbReference type="Proteomes" id="UP000813018"/>
    </source>
</evidence>
<dbReference type="InterPro" id="IPR001387">
    <property type="entry name" value="Cro/C1-type_HTH"/>
</dbReference>
<keyword evidence="3" id="KW-1185">Reference proteome</keyword>
<dbReference type="RefSeq" id="WP_219878823.1">
    <property type="nucleotide sequence ID" value="NZ_JAHYXK010000023.1"/>
</dbReference>
<feature type="domain" description="HTH cro/C1-type" evidence="1">
    <location>
        <begin position="10"/>
        <end position="66"/>
    </location>
</feature>
<protein>
    <submittedName>
        <fullName evidence="2">Helix-turn-helix transcriptional regulator</fullName>
    </submittedName>
</protein>
<evidence type="ECO:0000259" key="1">
    <source>
        <dbReference type="PROSITE" id="PS50943"/>
    </source>
</evidence>
<dbReference type="EMBL" id="JAHYXK010000023">
    <property type="protein sequence ID" value="MBW7468950.1"/>
    <property type="molecule type" value="Genomic_DNA"/>
</dbReference>
<dbReference type="CDD" id="cd00093">
    <property type="entry name" value="HTH_XRE"/>
    <property type="match status" value="1"/>
</dbReference>
<dbReference type="InterPro" id="IPR010982">
    <property type="entry name" value="Lambda_DNA-bd_dom_sf"/>
</dbReference>
<gene>
    <name evidence="2" type="ORF">K0O23_17875</name>
</gene>
<sequence>MNLNELAITLKHRRNILQLRQEDVAEIAGISLRTLRAIENGTANPSIETLQKLLEVLGLKFKIEPK</sequence>
<name>A0ABS7CYQ6_9BACT</name>
<dbReference type="Gene3D" id="1.10.260.40">
    <property type="entry name" value="lambda repressor-like DNA-binding domains"/>
    <property type="match status" value="1"/>
</dbReference>
<accession>A0ABS7CYQ6</accession>
<dbReference type="Proteomes" id="UP000813018">
    <property type="component" value="Unassembled WGS sequence"/>
</dbReference>
<evidence type="ECO:0000313" key="2">
    <source>
        <dbReference type="EMBL" id="MBW7468950.1"/>
    </source>
</evidence>
<organism evidence="2 3">
    <name type="scientific">Pontibacter aydingkolensis</name>
    <dbReference type="NCBI Taxonomy" id="1911536"/>
    <lineage>
        <taxon>Bacteria</taxon>
        <taxon>Pseudomonadati</taxon>
        <taxon>Bacteroidota</taxon>
        <taxon>Cytophagia</taxon>
        <taxon>Cytophagales</taxon>
        <taxon>Hymenobacteraceae</taxon>
        <taxon>Pontibacter</taxon>
    </lineage>
</organism>
<comment type="caution">
    <text evidence="2">The sequence shown here is derived from an EMBL/GenBank/DDBJ whole genome shotgun (WGS) entry which is preliminary data.</text>
</comment>
<proteinExistence type="predicted"/>
<dbReference type="Pfam" id="PF01381">
    <property type="entry name" value="HTH_3"/>
    <property type="match status" value="1"/>
</dbReference>
<dbReference type="SMART" id="SM00530">
    <property type="entry name" value="HTH_XRE"/>
    <property type="match status" value="1"/>
</dbReference>
<dbReference type="PROSITE" id="PS50943">
    <property type="entry name" value="HTH_CROC1"/>
    <property type="match status" value="1"/>
</dbReference>